<evidence type="ECO:0000313" key="5">
    <source>
        <dbReference type="WBParaSite" id="PDA_v2.g22358.t1"/>
    </source>
</evidence>
<dbReference type="InterPro" id="IPR050198">
    <property type="entry name" value="Non-receptor_tyrosine_kinases"/>
</dbReference>
<dbReference type="InterPro" id="IPR006212">
    <property type="entry name" value="Furin_repeat"/>
</dbReference>
<sequence>MISHECIIQDDKTTCHESCKTCSNSSFCGNLNACTSCFPGDYKISEFFDDLVFQCVAIFALFKRQWQKHTADDFKTLENGLIKPLKFSQQCEKKEAILEMIRDVQSFKTGKYLGGGSYSKVYEDESRENVEISDFGCAFDLEHDHEQKFSGTITHMAYELLKKSINANFSATASKASDVWSFAVTVWQIFQKSDKLPSDFVKVGDIIANHENGKKLPKPILLPEIIWRYNLLRCFDLDPISRPSMAELHKTLIKYQSAPIVSTI</sequence>
<evidence type="ECO:0000259" key="3">
    <source>
        <dbReference type="PROSITE" id="PS50011"/>
    </source>
</evidence>
<dbReference type="InterPro" id="IPR011009">
    <property type="entry name" value="Kinase-like_dom_sf"/>
</dbReference>
<dbReference type="SUPFAM" id="SSF56112">
    <property type="entry name" value="Protein kinase-like (PK-like)"/>
    <property type="match status" value="1"/>
</dbReference>
<name>A0A914PVP2_9BILA</name>
<protein>
    <submittedName>
        <fullName evidence="5">Protein kinase domain-containing protein</fullName>
    </submittedName>
</protein>
<dbReference type="Proteomes" id="UP000887578">
    <property type="component" value="Unplaced"/>
</dbReference>
<proteinExistence type="predicted"/>
<feature type="domain" description="Protein kinase" evidence="3">
    <location>
        <begin position="1"/>
        <end position="252"/>
    </location>
</feature>
<dbReference type="InterPro" id="IPR020635">
    <property type="entry name" value="Tyr_kinase_cat_dom"/>
</dbReference>
<dbReference type="GO" id="GO:0004713">
    <property type="term" value="F:protein tyrosine kinase activity"/>
    <property type="evidence" value="ECO:0007669"/>
    <property type="project" value="InterPro"/>
</dbReference>
<organism evidence="4 5">
    <name type="scientific">Panagrolaimus davidi</name>
    <dbReference type="NCBI Taxonomy" id="227884"/>
    <lineage>
        <taxon>Eukaryota</taxon>
        <taxon>Metazoa</taxon>
        <taxon>Ecdysozoa</taxon>
        <taxon>Nematoda</taxon>
        <taxon>Chromadorea</taxon>
        <taxon>Rhabditida</taxon>
        <taxon>Tylenchina</taxon>
        <taxon>Panagrolaimomorpha</taxon>
        <taxon>Panagrolaimoidea</taxon>
        <taxon>Panagrolaimidae</taxon>
        <taxon>Panagrolaimus</taxon>
    </lineage>
</organism>
<keyword evidence="4" id="KW-1185">Reference proteome</keyword>
<dbReference type="WBParaSite" id="PDA_v2.g22358.t1">
    <property type="protein sequence ID" value="PDA_v2.g22358.t1"/>
    <property type="gene ID" value="PDA_v2.g22358"/>
</dbReference>
<dbReference type="Gene3D" id="1.10.510.10">
    <property type="entry name" value="Transferase(Phosphotransferase) domain 1"/>
    <property type="match status" value="1"/>
</dbReference>
<dbReference type="PANTHER" id="PTHR24418">
    <property type="entry name" value="TYROSINE-PROTEIN KINASE"/>
    <property type="match status" value="1"/>
</dbReference>
<dbReference type="CDD" id="cd00064">
    <property type="entry name" value="FU"/>
    <property type="match status" value="1"/>
</dbReference>
<dbReference type="PROSITE" id="PS50011">
    <property type="entry name" value="PROTEIN_KINASE_DOM"/>
    <property type="match status" value="1"/>
</dbReference>
<evidence type="ECO:0000256" key="1">
    <source>
        <dbReference type="ARBA" id="ARBA00022741"/>
    </source>
</evidence>
<reference evidence="5" key="1">
    <citation type="submission" date="2022-11" db="UniProtKB">
        <authorList>
            <consortium name="WormBaseParasite"/>
        </authorList>
    </citation>
    <scope>IDENTIFICATION</scope>
</reference>
<dbReference type="InterPro" id="IPR000719">
    <property type="entry name" value="Prot_kinase_dom"/>
</dbReference>
<keyword evidence="1" id="KW-0547">Nucleotide-binding</keyword>
<evidence type="ECO:0000256" key="2">
    <source>
        <dbReference type="ARBA" id="ARBA00022840"/>
    </source>
</evidence>
<dbReference type="Pfam" id="PF07714">
    <property type="entry name" value="PK_Tyr_Ser-Thr"/>
    <property type="match status" value="1"/>
</dbReference>
<accession>A0A914PVP2</accession>
<evidence type="ECO:0000313" key="4">
    <source>
        <dbReference type="Proteomes" id="UP000887578"/>
    </source>
</evidence>
<dbReference type="AlphaFoldDB" id="A0A914PVP2"/>
<dbReference type="GO" id="GO:0005524">
    <property type="term" value="F:ATP binding"/>
    <property type="evidence" value="ECO:0007669"/>
    <property type="project" value="UniProtKB-KW"/>
</dbReference>
<dbReference type="InterPro" id="IPR001245">
    <property type="entry name" value="Ser-Thr/Tyr_kinase_cat_dom"/>
</dbReference>
<keyword evidence="2" id="KW-0067">ATP-binding</keyword>
<dbReference type="SMART" id="SM00219">
    <property type="entry name" value="TyrKc"/>
    <property type="match status" value="1"/>
</dbReference>